<dbReference type="GO" id="GO:0004672">
    <property type="term" value="F:protein kinase activity"/>
    <property type="evidence" value="ECO:0007669"/>
    <property type="project" value="InterPro"/>
</dbReference>
<dbReference type="PROSITE" id="PS50011">
    <property type="entry name" value="PROTEIN_KINASE_DOM"/>
    <property type="match status" value="1"/>
</dbReference>
<dbReference type="WBParaSite" id="PSAMB.scaffold4341size14953.g24051.t1">
    <property type="protein sequence ID" value="PSAMB.scaffold4341size14953.g24051.t1"/>
    <property type="gene ID" value="PSAMB.scaffold4341size14953.g24051"/>
</dbReference>
<feature type="domain" description="Protein kinase" evidence="4">
    <location>
        <begin position="674"/>
        <end position="1032"/>
    </location>
</feature>
<evidence type="ECO:0000259" key="4">
    <source>
        <dbReference type="PROSITE" id="PS50011"/>
    </source>
</evidence>
<reference evidence="6" key="1">
    <citation type="submission" date="2022-11" db="UniProtKB">
        <authorList>
            <consortium name="WormBaseParasite"/>
        </authorList>
    </citation>
    <scope>IDENTIFICATION</scope>
</reference>
<dbReference type="GO" id="GO:0007165">
    <property type="term" value="P:signal transduction"/>
    <property type="evidence" value="ECO:0007669"/>
    <property type="project" value="TreeGrafter"/>
</dbReference>
<dbReference type="InterPro" id="IPR008271">
    <property type="entry name" value="Ser/Thr_kinase_AS"/>
</dbReference>
<dbReference type="InterPro" id="IPR057263">
    <property type="entry name" value="COR-B"/>
</dbReference>
<dbReference type="InterPro" id="IPR011009">
    <property type="entry name" value="Kinase-like_dom_sf"/>
</dbReference>
<dbReference type="GO" id="GO:0005737">
    <property type="term" value="C:cytoplasm"/>
    <property type="evidence" value="ECO:0007669"/>
    <property type="project" value="TreeGrafter"/>
</dbReference>
<dbReference type="Pfam" id="PF08477">
    <property type="entry name" value="Roc"/>
    <property type="match status" value="1"/>
</dbReference>
<evidence type="ECO:0000313" key="5">
    <source>
        <dbReference type="Proteomes" id="UP000887566"/>
    </source>
</evidence>
<dbReference type="InterPro" id="IPR000719">
    <property type="entry name" value="Prot_kinase_dom"/>
</dbReference>
<keyword evidence="2" id="KW-0677">Repeat</keyword>
<proteinExistence type="predicted"/>
<dbReference type="PANTHER" id="PTHR23257">
    <property type="entry name" value="SERINE-THREONINE PROTEIN KINASE"/>
    <property type="match status" value="1"/>
</dbReference>
<dbReference type="PROSITE" id="PS51450">
    <property type="entry name" value="LRR"/>
    <property type="match status" value="1"/>
</dbReference>
<feature type="region of interest" description="Disordered" evidence="3">
    <location>
        <begin position="1399"/>
        <end position="1418"/>
    </location>
</feature>
<dbReference type="Pfam" id="PF00069">
    <property type="entry name" value="Pkinase"/>
    <property type="match status" value="1"/>
</dbReference>
<dbReference type="SUPFAM" id="SSF56112">
    <property type="entry name" value="Protein kinase-like (PK-like)"/>
    <property type="match status" value="1"/>
</dbReference>
<dbReference type="Proteomes" id="UP000887566">
    <property type="component" value="Unplaced"/>
</dbReference>
<dbReference type="GO" id="GO:0005524">
    <property type="term" value="F:ATP binding"/>
    <property type="evidence" value="ECO:0007669"/>
    <property type="project" value="InterPro"/>
</dbReference>
<dbReference type="SMART" id="SM00220">
    <property type="entry name" value="S_TKc"/>
    <property type="match status" value="1"/>
</dbReference>
<dbReference type="PANTHER" id="PTHR23257:SF958">
    <property type="entry name" value="SERINE_THREONINE-PROTEIN KINASE WNK4"/>
    <property type="match status" value="1"/>
</dbReference>
<dbReference type="InterPro" id="IPR050167">
    <property type="entry name" value="Ser_Thr_protein_kinase"/>
</dbReference>
<dbReference type="InterPro" id="IPR027417">
    <property type="entry name" value="P-loop_NTPase"/>
</dbReference>
<dbReference type="PROSITE" id="PS00108">
    <property type="entry name" value="PROTEIN_KINASE_ST"/>
    <property type="match status" value="1"/>
</dbReference>
<dbReference type="SUPFAM" id="SSF52058">
    <property type="entry name" value="L domain-like"/>
    <property type="match status" value="1"/>
</dbReference>
<dbReference type="Gene3D" id="1.10.510.10">
    <property type="entry name" value="Transferase(Phosphotransferase) domain 1"/>
    <property type="match status" value="1"/>
</dbReference>
<accession>A0A914WJE5</accession>
<name>A0A914WJE5_9BILA</name>
<dbReference type="Gene3D" id="3.80.10.10">
    <property type="entry name" value="Ribonuclease Inhibitor"/>
    <property type="match status" value="1"/>
</dbReference>
<evidence type="ECO:0000313" key="6">
    <source>
        <dbReference type="WBParaSite" id="PSAMB.scaffold4341size14953.g24051.t1"/>
    </source>
</evidence>
<organism evidence="5 6">
    <name type="scientific">Plectus sambesii</name>
    <dbReference type="NCBI Taxonomy" id="2011161"/>
    <lineage>
        <taxon>Eukaryota</taxon>
        <taxon>Metazoa</taxon>
        <taxon>Ecdysozoa</taxon>
        <taxon>Nematoda</taxon>
        <taxon>Chromadorea</taxon>
        <taxon>Plectida</taxon>
        <taxon>Plectina</taxon>
        <taxon>Plectoidea</taxon>
        <taxon>Plectidae</taxon>
        <taxon>Plectus</taxon>
    </lineage>
</organism>
<dbReference type="InterPro" id="IPR001611">
    <property type="entry name" value="Leu-rich_rpt"/>
</dbReference>
<evidence type="ECO:0000256" key="2">
    <source>
        <dbReference type="ARBA" id="ARBA00022737"/>
    </source>
</evidence>
<keyword evidence="5" id="KW-1185">Reference proteome</keyword>
<sequence length="1453" mass="163796">MIASSSDILFPIVFAEKLTNLDLSHNQFTSVPIGVSSLIALCVLNISHNSGITQLPQTIGQMMNLQTLEMTGLDLKMLPDKFNPSRSPSPVRTHDIMRYLRSLLRDETAFRSAKMIVMGADGGGKTTLIRRLTGNFNFTIKSETTVGTIDWDIEPIEINNREERQRRKIALNVWELSDTKFEPIQRIFMTDKILYLIAVRFDQGLPNIRPILLTIKERAPSSKIIVVGTKLDNLRKIGGDFEGEVGKIKRSIRNCENTVPNCPQILAIHEMTTFDSTDLNKLRKDIFDFYDTLAGHVMIPRSYLMTFDHLKAHQHQLTVLNLYQVWNYMSGAQGIDFELADREEFMDFIKVASCSGLLLHFQEAVRDIGNEWYYFDPAWLSRAILLVLNAKMAVRKLAITEAVQCLCDGLSIDESCALGVVEVMQRFELLMKLDETQLLVPHNLPKEGPELDIRLTDQVVCRIYRMTITPPGFWTRLVARLLNQFNNIPTTDPRLSQTQCHFFTPHRFVRCRKNWTMYWANGIYLKSDKGMLKVESLQTSRIATCIPENVEGVLISWHWMGDPDFTNEPYFGMAVDEVELLISKWFFESESGFDRVQRLVVCSKCAETIFDEQKLLSSASNQISCFPLEQLTAILTESTVVKCQFHEEVVALSDMIPDLLLCDIDGLPRNTSELEYSEKLGGGGQAVVLRAHTYDKREIAAKVFVASEEFVREKSTSFSKSLQAIAAAARARQLLYQKSSLTQITEDSDGSGLRSVTLNSINTLDSARKNTDLELRTVRGLRNMRREACILSALSHPLVIGLCGVTFEPNQPFCLMLEFAPQGNLLNYIFHKKMEVMQNEFHNSNHDLSDHEQGIIFYGIYIDRYLLYKISWQIAIALEYLHEANVIYKDLKAENVLMWSDDPSVKVNIKLSDYGISCRADPQGQIGGEGTRGYQAPELLNNMMYDEKVDVYSYGMVLYELLTARQPFFDVSFAADIDRMVKIGRRPSLKDALVKTDFVAVSDIMERCWSRSASNRPSASNLRRQLETLTFFSLRHRVEIEMVDMSSMEQQYRQIFIVPCRPESNLVCLISKNIDMSYCVSILNTLTGEMIEHDKDALYSSKHQGENAMPAAVCQSNNAIIILFGPHDLPDTMQFFRINANSLLPLPTFLHELPIPSEHAEESMISAICAAQISDDIQCVTVGFESGKIIAYKASVTVNDADFVSSTTLRSPTLTPISALAAFESPHFCVEQANVGKALPLLLAAVKNQVLVLDAENGQELHKFEPCEKADELSRLELRIDLITIAYDDTAWVGSKNSSFIAKLRFIERDCFAVQLCDDTRAMDDLSTIDGLQALTVANDTVLAAVSSRVHVLNNIDGTPLATLDFAQFSAGTEMKIRNVHVSGNYVLATVTQRRHEGARTTSNAGMQPTSPTILVSPPGTPFAIESTEILILESPHQRLISRLKNDWIKWNA</sequence>
<evidence type="ECO:0000256" key="3">
    <source>
        <dbReference type="SAM" id="MobiDB-lite"/>
    </source>
</evidence>
<keyword evidence="1" id="KW-0433">Leucine-rich repeat</keyword>
<dbReference type="InterPro" id="IPR032675">
    <property type="entry name" value="LRR_dom_sf"/>
</dbReference>
<dbReference type="Gene3D" id="3.40.50.300">
    <property type="entry name" value="P-loop containing nucleotide triphosphate hydrolases"/>
    <property type="match status" value="1"/>
</dbReference>
<dbReference type="SUPFAM" id="SSF52540">
    <property type="entry name" value="P-loop containing nucleoside triphosphate hydrolases"/>
    <property type="match status" value="1"/>
</dbReference>
<evidence type="ECO:0000256" key="1">
    <source>
        <dbReference type="ARBA" id="ARBA00022614"/>
    </source>
</evidence>
<dbReference type="Pfam" id="PF25497">
    <property type="entry name" value="COR-B"/>
    <property type="match status" value="1"/>
</dbReference>
<protein>
    <submittedName>
        <fullName evidence="6">Protein kinase domain-containing protein</fullName>
    </submittedName>
</protein>
<feature type="compositionally biased region" description="Polar residues" evidence="3">
    <location>
        <begin position="1400"/>
        <end position="1414"/>
    </location>
</feature>